<evidence type="ECO:0008006" key="3">
    <source>
        <dbReference type="Google" id="ProtNLM"/>
    </source>
</evidence>
<dbReference type="Proteomes" id="UP000765338">
    <property type="component" value="Unassembled WGS sequence"/>
</dbReference>
<dbReference type="InterPro" id="IPR013382">
    <property type="entry name" value="CRISPR-assoc_prot_Cse2"/>
</dbReference>
<dbReference type="Gene3D" id="1.10.520.40">
    <property type="entry name" value="CRISPR-associated protein Cse2"/>
    <property type="match status" value="1"/>
</dbReference>
<dbReference type="RefSeq" id="WP_182041492.1">
    <property type="nucleotide sequence ID" value="NZ_PDLY01000005.1"/>
</dbReference>
<protein>
    <recommendedName>
        <fullName evidence="3">Type I-E CRISPR-associated protein Cse2/CasB</fullName>
    </recommendedName>
</protein>
<organism evidence="1 2">
    <name type="scientific">Bombella mellum</name>
    <dbReference type="NCBI Taxonomy" id="2039288"/>
    <lineage>
        <taxon>Bacteria</taxon>
        <taxon>Pseudomonadati</taxon>
        <taxon>Pseudomonadota</taxon>
        <taxon>Alphaproteobacteria</taxon>
        <taxon>Acetobacterales</taxon>
        <taxon>Acetobacteraceae</taxon>
        <taxon>Bombella</taxon>
    </lineage>
</organism>
<proteinExistence type="predicted"/>
<comment type="caution">
    <text evidence="1">The sequence shown here is derived from an EMBL/GenBank/DDBJ whole genome shotgun (WGS) entry which is preliminary data.</text>
</comment>
<gene>
    <name evidence="1" type="ORF">CPA56_07940</name>
</gene>
<dbReference type="Pfam" id="PF09485">
    <property type="entry name" value="CRISPR_Cse2"/>
    <property type="match status" value="1"/>
</dbReference>
<dbReference type="NCBIfam" id="TIGR02548">
    <property type="entry name" value="casB_cse2"/>
    <property type="match status" value="1"/>
</dbReference>
<evidence type="ECO:0000313" key="1">
    <source>
        <dbReference type="EMBL" id="MBA5727905.1"/>
    </source>
</evidence>
<accession>A0ABR5ZUI2</accession>
<keyword evidence="2" id="KW-1185">Reference proteome</keyword>
<name>A0ABR5ZUI2_9PROT</name>
<dbReference type="InterPro" id="IPR038287">
    <property type="entry name" value="Cse2_sf"/>
</dbReference>
<dbReference type="EMBL" id="PDLY01000005">
    <property type="protein sequence ID" value="MBA5727905.1"/>
    <property type="molecule type" value="Genomic_DNA"/>
</dbReference>
<reference evidence="1 2" key="1">
    <citation type="submission" date="2017-10" db="EMBL/GenBank/DDBJ databases">
        <authorList>
            <person name="Jakob F."/>
        </authorList>
    </citation>
    <scope>NUCLEOTIDE SEQUENCE [LARGE SCALE GENOMIC DNA]</scope>
    <source>
        <strain evidence="1 2">TMW 2.1889</strain>
    </source>
</reference>
<sequence length="172" mass="19732">MSAKRDIGVQVLAWWRANLSARTSSGDGLVRMDQTAARGLSARLRRGCFPDVLFEPATQQLRCQLNLNEHELKRFSHLLILLGEIREHDPRPLASLLGGASGERLLSHMRFKQLMSADDDKRLDLLRRALGLTGGRCNVARLAWDMILWNDQVRTRWCLDYFDSEMPEEKED</sequence>
<evidence type="ECO:0000313" key="2">
    <source>
        <dbReference type="Proteomes" id="UP000765338"/>
    </source>
</evidence>